<dbReference type="RefSeq" id="WP_137098113.1">
    <property type="nucleotide sequence ID" value="NZ_CP039865.1"/>
</dbReference>
<keyword evidence="4" id="KW-0010">Activator</keyword>
<dbReference type="PANTHER" id="PTHR30346">
    <property type="entry name" value="TRANSCRIPTIONAL DUAL REGULATOR HCAR-RELATED"/>
    <property type="match status" value="1"/>
</dbReference>
<evidence type="ECO:0000256" key="5">
    <source>
        <dbReference type="ARBA" id="ARBA00023163"/>
    </source>
</evidence>
<dbReference type="CDD" id="cd08411">
    <property type="entry name" value="PBP2_OxyR"/>
    <property type="match status" value="1"/>
</dbReference>
<accession>A0A4D7QFZ9</accession>
<evidence type="ECO:0000256" key="1">
    <source>
        <dbReference type="ARBA" id="ARBA00009437"/>
    </source>
</evidence>
<dbReference type="Gene3D" id="1.10.10.10">
    <property type="entry name" value="Winged helix-like DNA-binding domain superfamily/Winged helix DNA-binding domain"/>
    <property type="match status" value="1"/>
</dbReference>
<dbReference type="SUPFAM" id="SSF46785">
    <property type="entry name" value="Winged helix' DNA-binding domain"/>
    <property type="match status" value="1"/>
</dbReference>
<evidence type="ECO:0000256" key="4">
    <source>
        <dbReference type="ARBA" id="ARBA00023159"/>
    </source>
</evidence>
<feature type="domain" description="HTH lysR-type" evidence="6">
    <location>
        <begin position="2"/>
        <end position="59"/>
    </location>
</feature>
<proteinExistence type="inferred from homology"/>
<dbReference type="Proteomes" id="UP000298588">
    <property type="component" value="Chromosome"/>
</dbReference>
<dbReference type="KEGG" id="paqt:E8L99_02770"/>
<dbReference type="GO" id="GO:0003700">
    <property type="term" value="F:DNA-binding transcription factor activity"/>
    <property type="evidence" value="ECO:0007669"/>
    <property type="project" value="InterPro"/>
</dbReference>
<keyword evidence="5" id="KW-0804">Transcription</keyword>
<evidence type="ECO:0000313" key="7">
    <source>
        <dbReference type="EMBL" id="QCK84779.1"/>
    </source>
</evidence>
<dbReference type="AlphaFoldDB" id="A0A4D7QFZ9"/>
<dbReference type="InterPro" id="IPR005119">
    <property type="entry name" value="LysR_subst-bd"/>
</dbReference>
<organism evidence="7 8">
    <name type="scientific">Phreatobacter aquaticus</name>
    <dbReference type="NCBI Taxonomy" id="2570229"/>
    <lineage>
        <taxon>Bacteria</taxon>
        <taxon>Pseudomonadati</taxon>
        <taxon>Pseudomonadota</taxon>
        <taxon>Alphaproteobacteria</taxon>
        <taxon>Hyphomicrobiales</taxon>
        <taxon>Phreatobacteraceae</taxon>
        <taxon>Phreatobacter</taxon>
    </lineage>
</organism>
<dbReference type="Pfam" id="PF03466">
    <property type="entry name" value="LysR_substrate"/>
    <property type="match status" value="1"/>
</dbReference>
<evidence type="ECO:0000256" key="2">
    <source>
        <dbReference type="ARBA" id="ARBA00023015"/>
    </source>
</evidence>
<evidence type="ECO:0000259" key="6">
    <source>
        <dbReference type="PROSITE" id="PS50931"/>
    </source>
</evidence>
<keyword evidence="8" id="KW-1185">Reference proteome</keyword>
<dbReference type="InterPro" id="IPR000847">
    <property type="entry name" value="LysR_HTH_N"/>
</dbReference>
<dbReference type="PROSITE" id="PS50931">
    <property type="entry name" value="HTH_LYSR"/>
    <property type="match status" value="1"/>
</dbReference>
<dbReference type="OrthoDB" id="9775392at2"/>
<sequence length="300" mass="33822">MLSLKQLRYFDAVARLKHFGRAADACSVTQPALSMQILDMEKDLKVQLLERRRSGVELTDEGREIARRAARILSDLRDLRDYALHRDRAMTGPLRLGVIPSVAPYLLPRVLPELRNRYPGLDLHLRETQTGQLTRELLEGTLDLLLVALPIDHPEIETIRLFEDRFLLAMPANQEKTSRALATPDLLDGSKLLLLEEGHCMRDQALAFCSLRRVENIDTFGASSLSTLVQMVANGLGMTLLPEIAVDVETRSAPIRLMRFAEPEPSRVLGLAWRRTSPRKRDFIELGQMITAMRPIASLG</sequence>
<dbReference type="SUPFAM" id="SSF53850">
    <property type="entry name" value="Periplasmic binding protein-like II"/>
    <property type="match status" value="1"/>
</dbReference>
<dbReference type="InterPro" id="IPR036388">
    <property type="entry name" value="WH-like_DNA-bd_sf"/>
</dbReference>
<evidence type="ECO:0000313" key="8">
    <source>
        <dbReference type="Proteomes" id="UP000298588"/>
    </source>
</evidence>
<reference evidence="7 8" key="1">
    <citation type="submission" date="2019-04" db="EMBL/GenBank/DDBJ databases">
        <title>Phreatobacter aquaticus sp. nov.</title>
        <authorList>
            <person name="Choi A."/>
            <person name="Baek K."/>
        </authorList>
    </citation>
    <scope>NUCLEOTIDE SEQUENCE [LARGE SCALE GENOMIC DNA]</scope>
    <source>
        <strain evidence="7 8">NMCR1094</strain>
    </source>
</reference>
<dbReference type="Gene3D" id="3.40.190.10">
    <property type="entry name" value="Periplasmic binding protein-like II"/>
    <property type="match status" value="2"/>
</dbReference>
<dbReference type="GO" id="GO:0032993">
    <property type="term" value="C:protein-DNA complex"/>
    <property type="evidence" value="ECO:0007669"/>
    <property type="project" value="TreeGrafter"/>
</dbReference>
<gene>
    <name evidence="7" type="ORF">E8L99_02770</name>
</gene>
<dbReference type="PANTHER" id="PTHR30346:SF26">
    <property type="entry name" value="HYDROGEN PEROXIDE-INDUCIBLE GENES ACTIVATOR"/>
    <property type="match status" value="1"/>
</dbReference>
<dbReference type="PRINTS" id="PR00039">
    <property type="entry name" value="HTHLYSR"/>
</dbReference>
<dbReference type="Pfam" id="PF00126">
    <property type="entry name" value="HTH_1"/>
    <property type="match status" value="1"/>
</dbReference>
<dbReference type="FunFam" id="1.10.10.10:FF:000001">
    <property type="entry name" value="LysR family transcriptional regulator"/>
    <property type="match status" value="1"/>
</dbReference>
<dbReference type="InterPro" id="IPR036390">
    <property type="entry name" value="WH_DNA-bd_sf"/>
</dbReference>
<keyword evidence="2" id="KW-0805">Transcription regulation</keyword>
<keyword evidence="3" id="KW-0238">DNA-binding</keyword>
<name>A0A4D7QFZ9_9HYPH</name>
<evidence type="ECO:0000256" key="3">
    <source>
        <dbReference type="ARBA" id="ARBA00023125"/>
    </source>
</evidence>
<protein>
    <submittedName>
        <fullName evidence="7">LysR family transcriptional regulator</fullName>
    </submittedName>
</protein>
<dbReference type="GO" id="GO:0003677">
    <property type="term" value="F:DNA binding"/>
    <property type="evidence" value="ECO:0007669"/>
    <property type="project" value="UniProtKB-KW"/>
</dbReference>
<comment type="similarity">
    <text evidence="1">Belongs to the LysR transcriptional regulatory family.</text>
</comment>
<dbReference type="EMBL" id="CP039865">
    <property type="protein sequence ID" value="QCK84779.1"/>
    <property type="molecule type" value="Genomic_DNA"/>
</dbReference>